<protein>
    <submittedName>
        <fullName evidence="2">Uncharacterized protein</fullName>
    </submittedName>
</protein>
<reference evidence="3" key="1">
    <citation type="submission" date="2016-03" db="EMBL/GenBank/DDBJ databases">
        <authorList>
            <person name="Ploux O."/>
        </authorList>
    </citation>
    <scope>NUCLEOTIDE SEQUENCE [LARGE SCALE GENOMIC DNA]</scope>
    <source>
        <strain evidence="3">UK7</strain>
    </source>
</reference>
<organism evidence="2 3">
    <name type="scientific">Rhynchosporium graminicola</name>
    <dbReference type="NCBI Taxonomy" id="2792576"/>
    <lineage>
        <taxon>Eukaryota</taxon>
        <taxon>Fungi</taxon>
        <taxon>Dikarya</taxon>
        <taxon>Ascomycota</taxon>
        <taxon>Pezizomycotina</taxon>
        <taxon>Leotiomycetes</taxon>
        <taxon>Helotiales</taxon>
        <taxon>Ploettnerulaceae</taxon>
        <taxon>Rhynchosporium</taxon>
    </lineage>
</organism>
<keyword evidence="3" id="KW-1185">Reference proteome</keyword>
<accession>A0A1E1KAH0</accession>
<gene>
    <name evidence="2" type="ORF">RCO7_06491</name>
</gene>
<evidence type="ECO:0000313" key="3">
    <source>
        <dbReference type="Proteomes" id="UP000178129"/>
    </source>
</evidence>
<comment type="caution">
    <text evidence="2">The sequence shown here is derived from an EMBL/GenBank/DDBJ whole genome shotgun (WGS) entry which is preliminary data.</text>
</comment>
<dbReference type="AlphaFoldDB" id="A0A1E1KAH0"/>
<name>A0A1E1KAH0_9HELO</name>
<evidence type="ECO:0000313" key="2">
    <source>
        <dbReference type="EMBL" id="CZS94930.1"/>
    </source>
</evidence>
<dbReference type="EMBL" id="FJUW01000009">
    <property type="protein sequence ID" value="CZS94930.1"/>
    <property type="molecule type" value="Genomic_DNA"/>
</dbReference>
<dbReference type="InParanoid" id="A0A1E1KAH0"/>
<dbReference type="Proteomes" id="UP000178129">
    <property type="component" value="Unassembled WGS sequence"/>
</dbReference>
<sequence>MTIIKKESDNSTIYEHPLCSAKHIASMATSHSMQQLDEIFKLAETTDPPDKLHTLLQPVQDNVIIREQHFEEKLKDQIARIQMLKLDLSQANSKVEEHYETLAAVKEELRGMKTDNLRFRREAMDDQQMIQVLQEEKVTWRKGGGGRIAELERGAKEWKVARTDLQQTVELQKEMLFGLRVSNIAQRGEIHFLKQDIEHLKDKVEMNRAATDWLAENGPSLKADFFSLRSEVTRLRERGHQVAQIMVRGARRWERAMENTNSVQKESPHHHLNDTIDTRGHSILRGSYITGRDTTEIDDFSGNRAMPRHTWSGKQRRTDENYRASYTGVFNYHGGRHVNGRTKTGDLHFGVHREQEDISEVWGSMSPDPQ</sequence>
<feature type="coiled-coil region" evidence="1">
    <location>
        <begin position="74"/>
        <end position="108"/>
    </location>
</feature>
<keyword evidence="1" id="KW-0175">Coiled coil</keyword>
<evidence type="ECO:0000256" key="1">
    <source>
        <dbReference type="SAM" id="Coils"/>
    </source>
</evidence>
<proteinExistence type="predicted"/>